<dbReference type="NCBIfam" id="TIGR00634">
    <property type="entry name" value="recN"/>
    <property type="match status" value="1"/>
</dbReference>
<comment type="caution">
    <text evidence="12">The sequence shown here is derived from an EMBL/GenBank/DDBJ whole genome shotgun (WGS) entry which is preliminary data.</text>
</comment>
<evidence type="ECO:0000256" key="6">
    <source>
        <dbReference type="ARBA" id="ARBA00022840"/>
    </source>
</evidence>
<dbReference type="SUPFAM" id="SSF52540">
    <property type="entry name" value="P-loop containing nucleoside triphosphate hydrolases"/>
    <property type="match status" value="1"/>
</dbReference>
<proteinExistence type="inferred from homology"/>
<keyword evidence="5 9" id="KW-0227">DNA damage</keyword>
<feature type="domain" description="RecF/RecN/SMC N-terminal" evidence="11">
    <location>
        <begin position="1"/>
        <end position="515"/>
    </location>
</feature>
<reference evidence="12" key="2">
    <citation type="journal article" date="2021" name="PeerJ">
        <title>Extensive microbial diversity within the chicken gut microbiome revealed by metagenomics and culture.</title>
        <authorList>
            <person name="Gilroy R."/>
            <person name="Ravi A."/>
            <person name="Getino M."/>
            <person name="Pursley I."/>
            <person name="Horton D.L."/>
            <person name="Alikhan N.F."/>
            <person name="Baker D."/>
            <person name="Gharbi K."/>
            <person name="Hall N."/>
            <person name="Watson M."/>
            <person name="Adriaenssens E.M."/>
            <person name="Foster-Nyarko E."/>
            <person name="Jarju S."/>
            <person name="Secka A."/>
            <person name="Antonio M."/>
            <person name="Oren A."/>
            <person name="Chaudhuri R.R."/>
            <person name="La Ragione R."/>
            <person name="Hildebrand F."/>
            <person name="Pallen M.J."/>
        </authorList>
    </citation>
    <scope>NUCLEOTIDE SEQUENCE</scope>
    <source>
        <strain evidence="12">CHK160-1198</strain>
    </source>
</reference>
<keyword evidence="6" id="KW-0067">ATP-binding</keyword>
<dbReference type="Gene3D" id="3.40.50.300">
    <property type="entry name" value="P-loop containing nucleotide triphosphate hydrolases"/>
    <property type="match status" value="2"/>
</dbReference>
<keyword evidence="4" id="KW-0547">Nucleotide-binding</keyword>
<dbReference type="AlphaFoldDB" id="A0A9D1MPF0"/>
<dbReference type="GO" id="GO:0009432">
    <property type="term" value="P:SOS response"/>
    <property type="evidence" value="ECO:0007669"/>
    <property type="project" value="TreeGrafter"/>
</dbReference>
<keyword evidence="7 9" id="KW-0234">DNA repair</keyword>
<comment type="similarity">
    <text evidence="2 9">Belongs to the RecN family.</text>
</comment>
<dbReference type="InterPro" id="IPR003395">
    <property type="entry name" value="RecF/RecN/SMC_N"/>
</dbReference>
<evidence type="ECO:0000256" key="9">
    <source>
        <dbReference type="PIRNR" id="PIRNR003128"/>
    </source>
</evidence>
<evidence type="ECO:0000256" key="7">
    <source>
        <dbReference type="ARBA" id="ARBA00023204"/>
    </source>
</evidence>
<evidence type="ECO:0000256" key="5">
    <source>
        <dbReference type="ARBA" id="ARBA00022763"/>
    </source>
</evidence>
<comment type="function">
    <text evidence="1 9">May be involved in recombinational repair of damaged DNA.</text>
</comment>
<dbReference type="InterPro" id="IPR004604">
    <property type="entry name" value="DNA_recomb/repair_RecN"/>
</dbReference>
<evidence type="ECO:0000259" key="11">
    <source>
        <dbReference type="Pfam" id="PF02463"/>
    </source>
</evidence>
<organism evidence="12 13">
    <name type="scientific">Candidatus Avacidaminococcus intestinavium</name>
    <dbReference type="NCBI Taxonomy" id="2840684"/>
    <lineage>
        <taxon>Bacteria</taxon>
        <taxon>Bacillati</taxon>
        <taxon>Bacillota</taxon>
        <taxon>Negativicutes</taxon>
        <taxon>Acidaminococcales</taxon>
        <taxon>Acidaminococcaceae</taxon>
        <taxon>Acidaminococcaceae incertae sedis</taxon>
        <taxon>Candidatus Avacidaminococcus</taxon>
    </lineage>
</organism>
<name>A0A9D1MPF0_9FIRM</name>
<dbReference type="PANTHER" id="PTHR11059">
    <property type="entry name" value="DNA REPAIR PROTEIN RECN"/>
    <property type="match status" value="1"/>
</dbReference>
<dbReference type="PIRSF" id="PIRSF003128">
    <property type="entry name" value="RecN"/>
    <property type="match status" value="1"/>
</dbReference>
<dbReference type="Proteomes" id="UP000824099">
    <property type="component" value="Unassembled WGS sequence"/>
</dbReference>
<dbReference type="InterPro" id="IPR027417">
    <property type="entry name" value="P-loop_NTPase"/>
</dbReference>
<evidence type="ECO:0000256" key="1">
    <source>
        <dbReference type="ARBA" id="ARBA00003618"/>
    </source>
</evidence>
<dbReference type="GO" id="GO:0006310">
    <property type="term" value="P:DNA recombination"/>
    <property type="evidence" value="ECO:0007669"/>
    <property type="project" value="InterPro"/>
</dbReference>
<protein>
    <recommendedName>
        <fullName evidence="3 9">DNA repair protein RecN</fullName>
    </recommendedName>
    <alternativeName>
        <fullName evidence="8 9">Recombination protein N</fullName>
    </alternativeName>
</protein>
<dbReference type="GO" id="GO:0016887">
    <property type="term" value="F:ATP hydrolysis activity"/>
    <property type="evidence" value="ECO:0007669"/>
    <property type="project" value="InterPro"/>
</dbReference>
<keyword evidence="10" id="KW-0175">Coiled coil</keyword>
<evidence type="ECO:0000256" key="3">
    <source>
        <dbReference type="ARBA" id="ARBA00021315"/>
    </source>
</evidence>
<gene>
    <name evidence="12" type="primary">recN</name>
    <name evidence="12" type="ORF">IAB06_02270</name>
</gene>
<reference evidence="12" key="1">
    <citation type="submission" date="2020-10" db="EMBL/GenBank/DDBJ databases">
        <authorList>
            <person name="Gilroy R."/>
        </authorList>
    </citation>
    <scope>NUCLEOTIDE SEQUENCE</scope>
    <source>
        <strain evidence="12">CHK160-1198</strain>
    </source>
</reference>
<evidence type="ECO:0000313" key="12">
    <source>
        <dbReference type="EMBL" id="HIU63856.1"/>
    </source>
</evidence>
<dbReference type="Pfam" id="PF02463">
    <property type="entry name" value="SMC_N"/>
    <property type="match status" value="1"/>
</dbReference>
<evidence type="ECO:0000256" key="4">
    <source>
        <dbReference type="ARBA" id="ARBA00022741"/>
    </source>
</evidence>
<dbReference type="EMBL" id="DVNI01000032">
    <property type="protein sequence ID" value="HIU63856.1"/>
    <property type="molecule type" value="Genomic_DNA"/>
</dbReference>
<accession>A0A9D1MPF0</accession>
<dbReference type="GO" id="GO:0043590">
    <property type="term" value="C:bacterial nucleoid"/>
    <property type="evidence" value="ECO:0007669"/>
    <property type="project" value="TreeGrafter"/>
</dbReference>
<evidence type="ECO:0000313" key="13">
    <source>
        <dbReference type="Proteomes" id="UP000824099"/>
    </source>
</evidence>
<evidence type="ECO:0000256" key="8">
    <source>
        <dbReference type="ARBA" id="ARBA00033408"/>
    </source>
</evidence>
<dbReference type="GO" id="GO:0005524">
    <property type="term" value="F:ATP binding"/>
    <property type="evidence" value="ECO:0007669"/>
    <property type="project" value="UniProtKB-KW"/>
</dbReference>
<evidence type="ECO:0000256" key="2">
    <source>
        <dbReference type="ARBA" id="ARBA00009441"/>
    </source>
</evidence>
<dbReference type="PANTHER" id="PTHR11059:SF0">
    <property type="entry name" value="DNA REPAIR PROTEIN RECN"/>
    <property type="match status" value="1"/>
</dbReference>
<sequence length="574" mass="64927">MLKSLHIHNFALIEDLNIEFKDGFNVFTGETGAGKSIFIDAMGIVLGGRASLDYLPTAAESYWLQAIFDVEKNIEALKLLEDYDLEPEDGCIFIRRKVLRSGKSTALINGCQIPVSFLQKLGETLLDIHGQHENQRLLKASEPLMLLSVFGNEKLESLFLNYNASYKEYIELKNRIQELEEKNSERERILDRLKWEINEIEVARLVPGEEDELEEKVKKLTNLNKIMNAVASSYELFMGLEEGTSGILDSASLVQKKLTSAADFDVKLAELAEHMGSIWIMLDEVRHELKAYLEENTFEPELLEEYQERLDLIYRLKKKYGSSIKEVMAYYNGAIEEAEELSLLEMKIAETQKLLDKKTVELWQLAEEISVVRTELAKEFAVKITDNLRELAMPESLFLVKMRRKTQLSATGIDEAVFYFTANRGQGAKQLAKIASGGELSRIALAIKSVLSNRSGVHTMVFDEIDTGVGGVTARKMAEKIARIANFKQVLCVTHLAQIAVFADAHFCIEKQTEKKRTLTKIRPLESAEKVHEIVRMTGGSNDNFAAAEQYALELLKEAQRSKSVFSEKARSFV</sequence>
<dbReference type="GO" id="GO:0006302">
    <property type="term" value="P:double-strand break repair"/>
    <property type="evidence" value="ECO:0007669"/>
    <property type="project" value="InterPro"/>
</dbReference>
<feature type="coiled-coil region" evidence="10">
    <location>
        <begin position="162"/>
        <end position="230"/>
    </location>
</feature>
<dbReference type="CDD" id="cd03241">
    <property type="entry name" value="ABC_RecN"/>
    <property type="match status" value="2"/>
</dbReference>
<evidence type="ECO:0000256" key="10">
    <source>
        <dbReference type="SAM" id="Coils"/>
    </source>
</evidence>